<gene>
    <name evidence="2" type="ORF">BRADI_2g39921v3</name>
</gene>
<evidence type="ECO:0000256" key="1">
    <source>
        <dbReference type="SAM" id="MobiDB-lite"/>
    </source>
</evidence>
<dbReference type="EnsemblPlants" id="PNT72132">
    <property type="protein sequence ID" value="PNT72132"/>
    <property type="gene ID" value="BRADI_2g39921v3"/>
</dbReference>
<keyword evidence="4" id="KW-1185">Reference proteome</keyword>
<proteinExistence type="predicted"/>
<evidence type="ECO:0000313" key="4">
    <source>
        <dbReference type="Proteomes" id="UP000008810"/>
    </source>
</evidence>
<organism evidence="2">
    <name type="scientific">Brachypodium distachyon</name>
    <name type="common">Purple false brome</name>
    <name type="synonym">Trachynia distachya</name>
    <dbReference type="NCBI Taxonomy" id="15368"/>
    <lineage>
        <taxon>Eukaryota</taxon>
        <taxon>Viridiplantae</taxon>
        <taxon>Streptophyta</taxon>
        <taxon>Embryophyta</taxon>
        <taxon>Tracheophyta</taxon>
        <taxon>Spermatophyta</taxon>
        <taxon>Magnoliopsida</taxon>
        <taxon>Liliopsida</taxon>
        <taxon>Poales</taxon>
        <taxon>Poaceae</taxon>
        <taxon>BOP clade</taxon>
        <taxon>Pooideae</taxon>
        <taxon>Stipodae</taxon>
        <taxon>Brachypodieae</taxon>
        <taxon>Brachypodium</taxon>
    </lineage>
</organism>
<protein>
    <submittedName>
        <fullName evidence="2 3">Uncharacterized protein</fullName>
    </submittedName>
</protein>
<dbReference type="EMBL" id="CM000881">
    <property type="protein sequence ID" value="PNT72132.1"/>
    <property type="molecule type" value="Genomic_DNA"/>
</dbReference>
<dbReference type="Gramene" id="PNT72132">
    <property type="protein sequence ID" value="PNT72132"/>
    <property type="gene ID" value="BRADI_2g39921v3"/>
</dbReference>
<dbReference type="InParanoid" id="A0A2K2DCY8"/>
<name>A0A2K2DCY8_BRADI</name>
<reference evidence="2 3" key="1">
    <citation type="journal article" date="2010" name="Nature">
        <title>Genome sequencing and analysis of the model grass Brachypodium distachyon.</title>
        <authorList>
            <consortium name="International Brachypodium Initiative"/>
        </authorList>
    </citation>
    <scope>NUCLEOTIDE SEQUENCE [LARGE SCALE GENOMIC DNA]</scope>
    <source>
        <strain evidence="2 3">Bd21</strain>
    </source>
</reference>
<reference evidence="2" key="2">
    <citation type="submission" date="2017-06" db="EMBL/GenBank/DDBJ databases">
        <title>WGS assembly of Brachypodium distachyon.</title>
        <authorList>
            <consortium name="The International Brachypodium Initiative"/>
            <person name="Lucas S."/>
            <person name="Harmon-Smith M."/>
            <person name="Lail K."/>
            <person name="Tice H."/>
            <person name="Grimwood J."/>
            <person name="Bruce D."/>
            <person name="Barry K."/>
            <person name="Shu S."/>
            <person name="Lindquist E."/>
            <person name="Wang M."/>
            <person name="Pitluck S."/>
            <person name="Vogel J.P."/>
            <person name="Garvin D.F."/>
            <person name="Mockler T.C."/>
            <person name="Schmutz J."/>
            <person name="Rokhsar D."/>
            <person name="Bevan M.W."/>
        </authorList>
    </citation>
    <scope>NUCLEOTIDE SEQUENCE</scope>
    <source>
        <strain evidence="2">Bd21</strain>
    </source>
</reference>
<feature type="region of interest" description="Disordered" evidence="1">
    <location>
        <begin position="1"/>
        <end position="26"/>
    </location>
</feature>
<evidence type="ECO:0000313" key="3">
    <source>
        <dbReference type="EnsemblPlants" id="PNT72132"/>
    </source>
</evidence>
<accession>A0A2K2DCY8</accession>
<evidence type="ECO:0000313" key="2">
    <source>
        <dbReference type="EMBL" id="PNT72132.1"/>
    </source>
</evidence>
<reference evidence="3" key="3">
    <citation type="submission" date="2018-08" db="UniProtKB">
        <authorList>
            <consortium name="EnsemblPlants"/>
        </authorList>
    </citation>
    <scope>IDENTIFICATION</scope>
    <source>
        <strain evidence="3">cv. Bd21</strain>
    </source>
</reference>
<dbReference type="AlphaFoldDB" id="A0A2K2DCY8"/>
<sequence length="146" mass="15787">MSLLHQSYHSHRLKQTIHHEDLPHPRPPRCHGDHRYRHYCAAEGPMQGVLPAAAVQPEEEDAAAGQLPGDAAAVLPGSCPDRRCVPVPGHLAVRALHHRHAAAAATGAETTTAVGRYTARSHPAGDVQRSEHPTLLHPRRALVLVT</sequence>
<dbReference type="Proteomes" id="UP000008810">
    <property type="component" value="Chromosome 2"/>
</dbReference>